<comment type="caution">
    <text evidence="1">The sequence shown here is derived from an EMBL/GenBank/DDBJ whole genome shotgun (WGS) entry which is preliminary data.</text>
</comment>
<keyword evidence="2" id="KW-1185">Reference proteome</keyword>
<dbReference type="Proteomes" id="UP001498398">
    <property type="component" value="Unassembled WGS sequence"/>
</dbReference>
<gene>
    <name evidence="1" type="ORF">VKT23_010098</name>
</gene>
<reference evidence="1 2" key="1">
    <citation type="submission" date="2024-01" db="EMBL/GenBank/DDBJ databases">
        <title>A draft genome for the cacao thread blight pathogen Marasmiellus scandens.</title>
        <authorList>
            <person name="Baruah I.K."/>
            <person name="Leung J."/>
            <person name="Bukari Y."/>
            <person name="Amoako-Attah I."/>
            <person name="Meinhardt L.W."/>
            <person name="Bailey B.A."/>
            <person name="Cohen S.P."/>
        </authorList>
    </citation>
    <scope>NUCLEOTIDE SEQUENCE [LARGE SCALE GENOMIC DNA]</scope>
    <source>
        <strain evidence="1 2">GH-19</strain>
    </source>
</reference>
<proteinExistence type="predicted"/>
<evidence type="ECO:0000313" key="2">
    <source>
        <dbReference type="Proteomes" id="UP001498398"/>
    </source>
</evidence>
<dbReference type="EMBL" id="JBANRG010000019">
    <property type="protein sequence ID" value="KAK7457759.1"/>
    <property type="molecule type" value="Genomic_DNA"/>
</dbReference>
<name>A0ABR1JCW4_9AGAR</name>
<accession>A0ABR1JCW4</accession>
<sequence>MILSNLSPIERVCVVNKVNKLSRIAVESYNRLAFDVERILCPFFKENDQVHEITEFRMLQYTIGMLISGSSALQFFDCTVYPESDLDLYICLDQATLVTDFLVRIGYAYQPSLSQDDNLSVALSNAAGPLEEVPVPWESYNGNGITGVFTFVRWGRRIQIITCFECAMHVILGFHLIASFSVYYAPKHGETIMPACVLNVISYSHAYSLYPRTTFHRRGAIILPQRYSQHEDVQKAYNAALEKYKSRGWSIAVGPCAVDCFLSSEFCQERYAGDCLLGHSFVADQARQKFKRS</sequence>
<organism evidence="1 2">
    <name type="scientific">Marasmiellus scandens</name>
    <dbReference type="NCBI Taxonomy" id="2682957"/>
    <lineage>
        <taxon>Eukaryota</taxon>
        <taxon>Fungi</taxon>
        <taxon>Dikarya</taxon>
        <taxon>Basidiomycota</taxon>
        <taxon>Agaricomycotina</taxon>
        <taxon>Agaricomycetes</taxon>
        <taxon>Agaricomycetidae</taxon>
        <taxon>Agaricales</taxon>
        <taxon>Marasmiineae</taxon>
        <taxon>Omphalotaceae</taxon>
        <taxon>Marasmiellus</taxon>
    </lineage>
</organism>
<evidence type="ECO:0000313" key="1">
    <source>
        <dbReference type="EMBL" id="KAK7457759.1"/>
    </source>
</evidence>
<protein>
    <submittedName>
        <fullName evidence="1">Uncharacterized protein</fullName>
    </submittedName>
</protein>